<sequence>MLIKELKDDDRSFDSITSSTLRSSTQYSITIKEKQEQILKIVERVNFLINAASNTLDCSGVQNLVRNLENNPFELIDCKDSFANLVTFTTNCLNMDQNPEILQNCLDIFLYLLGNLDLFGEIWYLLEIPDKLQQYASYPDANLQFITSSIFLDLSSDPKLTEEECNSLTQNFIQISIQWALNHSIFKCRENCLQFLGNIFQSEYSLPEELINQIIQVSLSIISQNNTELLESGCYSLLYCLKSLDFEDTSYLHDICNQYWRVISEYAREGEKFVLEKDSASLASFFVEKIEITSEFVSIINYNLLFNTITNKSDEFVASICGLIIMNTICEKYEDVQSLINDLLIDGLMNILSVLYTGQVRSKLIAMGIFKNLIFLADVNCQIVAATDIFMESVIDFIHDFDGEMAKTMLTMILKFFINIQGHELFGSIVDHYSEHGWIDKFVEFVEEDTEELAETAEEILSAIGYE</sequence>
<proteinExistence type="predicted"/>
<dbReference type="InterPro" id="IPR011989">
    <property type="entry name" value="ARM-like"/>
</dbReference>
<accession>A2DUT9</accession>
<name>A2DUT9_TRIV3</name>
<organism evidence="1 2">
    <name type="scientific">Trichomonas vaginalis (strain ATCC PRA-98 / G3)</name>
    <dbReference type="NCBI Taxonomy" id="412133"/>
    <lineage>
        <taxon>Eukaryota</taxon>
        <taxon>Metamonada</taxon>
        <taxon>Parabasalia</taxon>
        <taxon>Trichomonadida</taxon>
        <taxon>Trichomonadidae</taxon>
        <taxon>Trichomonas</taxon>
    </lineage>
</organism>
<reference evidence="1" key="2">
    <citation type="journal article" date="2007" name="Science">
        <title>Draft genome sequence of the sexually transmitted pathogen Trichomonas vaginalis.</title>
        <authorList>
            <person name="Carlton J.M."/>
            <person name="Hirt R.P."/>
            <person name="Silva J.C."/>
            <person name="Delcher A.L."/>
            <person name="Schatz M."/>
            <person name="Zhao Q."/>
            <person name="Wortman J.R."/>
            <person name="Bidwell S.L."/>
            <person name="Alsmark U.C.M."/>
            <person name="Besteiro S."/>
            <person name="Sicheritz-Ponten T."/>
            <person name="Noel C.J."/>
            <person name="Dacks J.B."/>
            <person name="Foster P.G."/>
            <person name="Simillion C."/>
            <person name="Van de Peer Y."/>
            <person name="Miranda-Saavedra D."/>
            <person name="Barton G.J."/>
            <person name="Westrop G.D."/>
            <person name="Mueller S."/>
            <person name="Dessi D."/>
            <person name="Fiori P.L."/>
            <person name="Ren Q."/>
            <person name="Paulsen I."/>
            <person name="Zhang H."/>
            <person name="Bastida-Corcuera F.D."/>
            <person name="Simoes-Barbosa A."/>
            <person name="Brown M.T."/>
            <person name="Hayes R.D."/>
            <person name="Mukherjee M."/>
            <person name="Okumura C.Y."/>
            <person name="Schneider R."/>
            <person name="Smith A.J."/>
            <person name="Vanacova S."/>
            <person name="Villalvazo M."/>
            <person name="Haas B.J."/>
            <person name="Pertea M."/>
            <person name="Feldblyum T.V."/>
            <person name="Utterback T.R."/>
            <person name="Shu C.L."/>
            <person name="Osoegawa K."/>
            <person name="de Jong P.J."/>
            <person name="Hrdy I."/>
            <person name="Horvathova L."/>
            <person name="Zubacova Z."/>
            <person name="Dolezal P."/>
            <person name="Malik S.B."/>
            <person name="Logsdon J.M. Jr."/>
            <person name="Henze K."/>
            <person name="Gupta A."/>
            <person name="Wang C.C."/>
            <person name="Dunne R.L."/>
            <person name="Upcroft J.A."/>
            <person name="Upcroft P."/>
            <person name="White O."/>
            <person name="Salzberg S.L."/>
            <person name="Tang P."/>
            <person name="Chiu C.-H."/>
            <person name="Lee Y.-S."/>
            <person name="Embley T.M."/>
            <person name="Coombs G.H."/>
            <person name="Mottram J.C."/>
            <person name="Tachezy J."/>
            <person name="Fraser-Liggett C.M."/>
            <person name="Johnson P.J."/>
        </authorList>
    </citation>
    <scope>NUCLEOTIDE SEQUENCE [LARGE SCALE GENOMIC DNA]</scope>
    <source>
        <strain evidence="1">G3</strain>
    </source>
</reference>
<dbReference type="InParanoid" id="A2DUT9"/>
<dbReference type="AlphaFoldDB" id="A2DUT9"/>
<dbReference type="InterPro" id="IPR016024">
    <property type="entry name" value="ARM-type_fold"/>
</dbReference>
<dbReference type="RefSeq" id="XP_001328047.1">
    <property type="nucleotide sequence ID" value="XM_001328012.1"/>
</dbReference>
<evidence type="ECO:0000313" key="2">
    <source>
        <dbReference type="Proteomes" id="UP000001542"/>
    </source>
</evidence>
<protein>
    <submittedName>
        <fullName evidence="1">Uncharacterized protein</fullName>
    </submittedName>
</protein>
<dbReference type="EMBL" id="DS113250">
    <property type="protein sequence ID" value="EAY15824.1"/>
    <property type="molecule type" value="Genomic_DNA"/>
</dbReference>
<dbReference type="KEGG" id="tva:4773831"/>
<dbReference type="Proteomes" id="UP000001542">
    <property type="component" value="Unassembled WGS sequence"/>
</dbReference>
<dbReference type="Gene3D" id="1.25.10.10">
    <property type="entry name" value="Leucine-rich Repeat Variant"/>
    <property type="match status" value="1"/>
</dbReference>
<dbReference type="VEuPathDB" id="TrichDB:TVAG_159970"/>
<dbReference type="SUPFAM" id="SSF48371">
    <property type="entry name" value="ARM repeat"/>
    <property type="match status" value="1"/>
</dbReference>
<dbReference type="VEuPathDB" id="TrichDB:TVAGG3_0259460"/>
<reference evidence="1" key="1">
    <citation type="submission" date="2006-10" db="EMBL/GenBank/DDBJ databases">
        <authorList>
            <person name="Amadeo P."/>
            <person name="Zhao Q."/>
            <person name="Wortman J."/>
            <person name="Fraser-Liggett C."/>
            <person name="Carlton J."/>
        </authorList>
    </citation>
    <scope>NUCLEOTIDE SEQUENCE</scope>
    <source>
        <strain evidence="1">G3</strain>
    </source>
</reference>
<keyword evidence="2" id="KW-1185">Reference proteome</keyword>
<evidence type="ECO:0000313" key="1">
    <source>
        <dbReference type="EMBL" id="EAY15824.1"/>
    </source>
</evidence>
<dbReference type="SMR" id="A2DUT9"/>
<gene>
    <name evidence="1" type="ORF">TVAG_159970</name>
</gene>